<dbReference type="InterPro" id="IPR008271">
    <property type="entry name" value="Ser/Thr_kinase_AS"/>
</dbReference>
<dbReference type="PANTHER" id="PTHR43671:SF98">
    <property type="entry name" value="SERINE_THREONINE-PROTEIN KINASE NEK11"/>
    <property type="match status" value="1"/>
</dbReference>
<gene>
    <name evidence="12" type="ORF">LTR77_010688</name>
</gene>
<evidence type="ECO:0000259" key="11">
    <source>
        <dbReference type="PROSITE" id="PS50011"/>
    </source>
</evidence>
<evidence type="ECO:0000256" key="8">
    <source>
        <dbReference type="ARBA" id="ARBA00048679"/>
    </source>
</evidence>
<keyword evidence="3" id="KW-0808">Transferase</keyword>
<dbReference type="SUPFAM" id="SSF48403">
    <property type="entry name" value="Ankyrin repeat"/>
    <property type="match status" value="1"/>
</dbReference>
<feature type="domain" description="Protein kinase" evidence="11">
    <location>
        <begin position="178"/>
        <end position="467"/>
    </location>
</feature>
<dbReference type="Proteomes" id="UP001337655">
    <property type="component" value="Unassembled WGS sequence"/>
</dbReference>
<dbReference type="Gene3D" id="3.30.200.20">
    <property type="entry name" value="Phosphorylase Kinase, domain 1"/>
    <property type="match status" value="1"/>
</dbReference>
<dbReference type="GO" id="GO:0005524">
    <property type="term" value="F:ATP binding"/>
    <property type="evidence" value="ECO:0007669"/>
    <property type="project" value="UniProtKB-KW"/>
</dbReference>
<evidence type="ECO:0000256" key="7">
    <source>
        <dbReference type="ARBA" id="ARBA00047899"/>
    </source>
</evidence>
<dbReference type="PANTHER" id="PTHR43671">
    <property type="entry name" value="SERINE/THREONINE-PROTEIN KINASE NEK"/>
    <property type="match status" value="1"/>
</dbReference>
<feature type="region of interest" description="Disordered" evidence="10">
    <location>
        <begin position="1212"/>
        <end position="1235"/>
    </location>
</feature>
<evidence type="ECO:0000256" key="10">
    <source>
        <dbReference type="SAM" id="MobiDB-lite"/>
    </source>
</evidence>
<comment type="caution">
    <text evidence="12">The sequence shown here is derived from an EMBL/GenBank/DDBJ whole genome shotgun (WGS) entry which is preliminary data.</text>
</comment>
<dbReference type="Pfam" id="PF12796">
    <property type="entry name" value="Ank_2"/>
    <property type="match status" value="1"/>
</dbReference>
<feature type="region of interest" description="Disordered" evidence="10">
    <location>
        <begin position="1300"/>
        <end position="1345"/>
    </location>
</feature>
<comment type="catalytic activity">
    <reaction evidence="7">
        <text>L-threonyl-[protein] + ATP = O-phospho-L-threonyl-[protein] + ADP + H(+)</text>
        <dbReference type="Rhea" id="RHEA:46608"/>
        <dbReference type="Rhea" id="RHEA-COMP:11060"/>
        <dbReference type="Rhea" id="RHEA-COMP:11605"/>
        <dbReference type="ChEBI" id="CHEBI:15378"/>
        <dbReference type="ChEBI" id="CHEBI:30013"/>
        <dbReference type="ChEBI" id="CHEBI:30616"/>
        <dbReference type="ChEBI" id="CHEBI:61977"/>
        <dbReference type="ChEBI" id="CHEBI:456216"/>
        <dbReference type="EC" id="2.7.11.1"/>
    </reaction>
</comment>
<sequence>MESPRNAAHNCWAHRRKVISDIASLAATQSRNHAAQSLYQSFSQLLSDNDFYTHLGQMLPDPSRYKTPPRKMFREAEFERIAELLKLRGKPKWALRPRTYVVLYMTGLESAMDSFVAEERSDIYLPYQKGNLPNGLTGSERDLFLSYQNNVLTGRGAILERKGGAHQHFEGGSADTLFIYIRTLGTGMAGFQTQVDHVVGKRTLSHFALKKIGRNAFSKDDQRSIDLFANELDILKRLTHRHIVQLVGSYTDRVCVGLLMSPVADMNLAAFLKQPLDTLDDRRDRKIKIRSFFGCIATAIDYLHNNKEGKVRHKDIKPENILVKDYKVYIADFGTSYAWTGDVSGMTEGTQKFFTLKYLAPEAQYSQARGKPSDIWSLGCVFMEMCTVLADRKFEDIATFFNSSGKRRKHYYQNQHALMEWLKQLKDVFMASDIPHDGRIIELVEMMCRPEPDRRLEAQDLVRRIYELDGGPNYQGLCCYRDRWIRGSHTDPGPPSYAEAIGYDEEVTITAENLNFVDEPEEVMHTPLPENYEPPSVEEDQITLQAYGNVAPHEARNLLENVTVPLDFSDSEPQSAQCPVKVQVEKQLEEPREPNARHHERHDTVMSTGIIAAAEGDTDSTQLVSSEPSIDARSNPDHVETARPPVLLSVNPGPRGPHVQLPKHDPTSLPCPWPQCVPPKGLAILLFNSIEALRDHLRESHLVHDFGWTRLYEPQQQDRGITHSSSDPQTGAIILAPGPRRFVELPADRRPKPQNEEQSKRKAVRPQGISYGINAEPLNQEAVNDAMHTVSGGGTDGIPRASVAPSYLLASKNRFTRSEITSYEQKHRKPLFVYGTLMFPSVLTSRSRAFNTIEGTYSSEQGRRLRTNAADWANISEHVQFAAEAMTPARLDGYIRSSNSPSSRLACLRPAHGDESAKSTIGFLVYGLSDEASACLTHLYEKGGPQSLFRTSRREEMWPNTQLKLGDVRVAINDADGDAVYVEAVTFMLSGKVSKTESMPWDVRAHPPWNIDEFVRSRAFNRLTNDMEDGELISQEGTIASAIGTSLLLLGDKLVAKVLQNDVEGFEQLMDEGYDVDAPSAEYGTALQAAAANGNVTMARTLLRNGANASAKGGQYNAPLIAAVVEHQAGMVKLLLRADADVFAAGGRYISALYQAVDFGNYDMVYMLLEKGAWLTDDYMEVLDLATERGYTEIRRLLETYDARGLHLGLGNKRDRPRIQPQQERSRGSRESVHKRSSTAVLVMFEAMKLQGQEGKWTGIKGVKLVQIALENGFHENLLALLRPQIHSWPSIQKALSSGVGEMTGGKVKPVQHTNLLGADEKERSRSRSRDARHKSRGRRDNGSR</sequence>
<evidence type="ECO:0000256" key="1">
    <source>
        <dbReference type="ARBA" id="ARBA00012513"/>
    </source>
</evidence>
<feature type="compositionally biased region" description="Basic and acidic residues" evidence="10">
    <location>
        <begin position="741"/>
        <end position="760"/>
    </location>
</feature>
<dbReference type="PROSITE" id="PS50011">
    <property type="entry name" value="PROTEIN_KINASE_DOM"/>
    <property type="match status" value="1"/>
</dbReference>
<dbReference type="SMART" id="SM00220">
    <property type="entry name" value="S_TKc"/>
    <property type="match status" value="1"/>
</dbReference>
<dbReference type="SMART" id="SM00248">
    <property type="entry name" value="ANK"/>
    <property type="match status" value="3"/>
</dbReference>
<feature type="compositionally biased region" description="Polar residues" evidence="10">
    <location>
        <begin position="717"/>
        <end position="729"/>
    </location>
</feature>
<dbReference type="PROSITE" id="PS00108">
    <property type="entry name" value="PROTEIN_KINASE_ST"/>
    <property type="match status" value="1"/>
</dbReference>
<evidence type="ECO:0000256" key="2">
    <source>
        <dbReference type="ARBA" id="ARBA00022527"/>
    </source>
</evidence>
<keyword evidence="9" id="KW-0040">ANK repeat</keyword>
<keyword evidence="2" id="KW-0723">Serine/threonine-protein kinase</keyword>
<evidence type="ECO:0000256" key="5">
    <source>
        <dbReference type="ARBA" id="ARBA00022777"/>
    </source>
</evidence>
<dbReference type="Gene3D" id="1.10.510.10">
    <property type="entry name" value="Transferase(Phosphotransferase) domain 1"/>
    <property type="match status" value="1"/>
</dbReference>
<evidence type="ECO:0000256" key="6">
    <source>
        <dbReference type="ARBA" id="ARBA00022840"/>
    </source>
</evidence>
<dbReference type="InterPro" id="IPR036770">
    <property type="entry name" value="Ankyrin_rpt-contain_sf"/>
</dbReference>
<dbReference type="InterPro" id="IPR011009">
    <property type="entry name" value="Kinase-like_dom_sf"/>
</dbReference>
<feature type="compositionally biased region" description="Basic and acidic residues" evidence="10">
    <location>
        <begin position="1319"/>
        <end position="1330"/>
    </location>
</feature>
<dbReference type="InterPro" id="IPR002110">
    <property type="entry name" value="Ankyrin_rpt"/>
</dbReference>
<dbReference type="InterPro" id="IPR000719">
    <property type="entry name" value="Prot_kinase_dom"/>
</dbReference>
<accession>A0AAV9NVG4</accession>
<dbReference type="PROSITE" id="PS50297">
    <property type="entry name" value="ANK_REP_REGION"/>
    <property type="match status" value="1"/>
</dbReference>
<dbReference type="GO" id="GO:0004674">
    <property type="term" value="F:protein serine/threonine kinase activity"/>
    <property type="evidence" value="ECO:0007669"/>
    <property type="project" value="UniProtKB-KW"/>
</dbReference>
<proteinExistence type="predicted"/>
<dbReference type="GeneID" id="89932013"/>
<keyword evidence="4" id="KW-0547">Nucleotide-binding</keyword>
<keyword evidence="6" id="KW-0067">ATP-binding</keyword>
<dbReference type="EMBL" id="JAVRRT010000025">
    <property type="protein sequence ID" value="KAK5163506.1"/>
    <property type="molecule type" value="Genomic_DNA"/>
</dbReference>
<organism evidence="12 13">
    <name type="scientific">Saxophila tyrrhenica</name>
    <dbReference type="NCBI Taxonomy" id="1690608"/>
    <lineage>
        <taxon>Eukaryota</taxon>
        <taxon>Fungi</taxon>
        <taxon>Dikarya</taxon>
        <taxon>Ascomycota</taxon>
        <taxon>Pezizomycotina</taxon>
        <taxon>Dothideomycetes</taxon>
        <taxon>Dothideomycetidae</taxon>
        <taxon>Mycosphaerellales</taxon>
        <taxon>Extremaceae</taxon>
        <taxon>Saxophila</taxon>
    </lineage>
</organism>
<dbReference type="Gene3D" id="3.10.490.10">
    <property type="entry name" value="Gamma-glutamyl cyclotransferase-like"/>
    <property type="match status" value="1"/>
</dbReference>
<keyword evidence="13" id="KW-1185">Reference proteome</keyword>
<evidence type="ECO:0000256" key="4">
    <source>
        <dbReference type="ARBA" id="ARBA00022741"/>
    </source>
</evidence>
<dbReference type="InterPro" id="IPR050660">
    <property type="entry name" value="NEK_Ser/Thr_kinase"/>
</dbReference>
<feature type="region of interest" description="Disordered" evidence="10">
    <location>
        <begin position="717"/>
        <end position="767"/>
    </location>
</feature>
<reference evidence="12 13" key="1">
    <citation type="submission" date="2023-08" db="EMBL/GenBank/DDBJ databases">
        <title>Black Yeasts Isolated from many extreme environments.</title>
        <authorList>
            <person name="Coleine C."/>
            <person name="Stajich J.E."/>
            <person name="Selbmann L."/>
        </authorList>
    </citation>
    <scope>NUCLEOTIDE SEQUENCE [LARGE SCALE GENOMIC DNA]</scope>
    <source>
        <strain evidence="12 13">CCFEE 5935</strain>
    </source>
</reference>
<feature type="compositionally biased region" description="Basic and acidic residues" evidence="10">
    <location>
        <begin position="1212"/>
        <end position="1234"/>
    </location>
</feature>
<feature type="compositionally biased region" description="Polar residues" evidence="10">
    <location>
        <begin position="619"/>
        <end position="628"/>
    </location>
</feature>
<evidence type="ECO:0000256" key="9">
    <source>
        <dbReference type="PROSITE-ProRule" id="PRU00023"/>
    </source>
</evidence>
<evidence type="ECO:0000313" key="12">
    <source>
        <dbReference type="EMBL" id="KAK5163506.1"/>
    </source>
</evidence>
<keyword evidence="5" id="KW-0418">Kinase</keyword>
<dbReference type="PROSITE" id="PS50088">
    <property type="entry name" value="ANK_REPEAT"/>
    <property type="match status" value="1"/>
</dbReference>
<protein>
    <recommendedName>
        <fullName evidence="1">non-specific serine/threonine protein kinase</fullName>
        <ecNumber evidence="1">2.7.11.1</ecNumber>
    </recommendedName>
</protein>
<dbReference type="RefSeq" id="XP_064653983.1">
    <property type="nucleotide sequence ID" value="XM_064807905.1"/>
</dbReference>
<dbReference type="EC" id="2.7.11.1" evidence="1"/>
<feature type="repeat" description="ANK" evidence="9">
    <location>
        <begin position="1082"/>
        <end position="1114"/>
    </location>
</feature>
<evidence type="ECO:0000256" key="3">
    <source>
        <dbReference type="ARBA" id="ARBA00022679"/>
    </source>
</evidence>
<dbReference type="CDD" id="cd00180">
    <property type="entry name" value="PKc"/>
    <property type="match status" value="1"/>
</dbReference>
<comment type="catalytic activity">
    <reaction evidence="8">
        <text>L-seryl-[protein] + ATP = O-phospho-L-seryl-[protein] + ADP + H(+)</text>
        <dbReference type="Rhea" id="RHEA:17989"/>
        <dbReference type="Rhea" id="RHEA-COMP:9863"/>
        <dbReference type="Rhea" id="RHEA-COMP:11604"/>
        <dbReference type="ChEBI" id="CHEBI:15378"/>
        <dbReference type="ChEBI" id="CHEBI:29999"/>
        <dbReference type="ChEBI" id="CHEBI:30616"/>
        <dbReference type="ChEBI" id="CHEBI:83421"/>
        <dbReference type="ChEBI" id="CHEBI:456216"/>
        <dbReference type="EC" id="2.7.11.1"/>
    </reaction>
</comment>
<feature type="region of interest" description="Disordered" evidence="10">
    <location>
        <begin position="618"/>
        <end position="639"/>
    </location>
</feature>
<evidence type="ECO:0000313" key="13">
    <source>
        <dbReference type="Proteomes" id="UP001337655"/>
    </source>
</evidence>
<dbReference type="GO" id="GO:0005634">
    <property type="term" value="C:nucleus"/>
    <property type="evidence" value="ECO:0007669"/>
    <property type="project" value="TreeGrafter"/>
</dbReference>
<dbReference type="SUPFAM" id="SSF56112">
    <property type="entry name" value="Protein kinase-like (PK-like)"/>
    <property type="match status" value="1"/>
</dbReference>
<name>A0AAV9NVG4_9PEZI</name>
<dbReference type="Pfam" id="PF00069">
    <property type="entry name" value="Pkinase"/>
    <property type="match status" value="1"/>
</dbReference>
<dbReference type="Gene3D" id="1.25.40.20">
    <property type="entry name" value="Ankyrin repeat-containing domain"/>
    <property type="match status" value="1"/>
</dbReference>